<evidence type="ECO:0000256" key="3">
    <source>
        <dbReference type="PROSITE-ProRule" id="PRU00169"/>
    </source>
</evidence>
<dbReference type="Pfam" id="PF00196">
    <property type="entry name" value="GerE"/>
    <property type="match status" value="1"/>
</dbReference>
<dbReference type="GO" id="GO:0003677">
    <property type="term" value="F:DNA binding"/>
    <property type="evidence" value="ECO:0007669"/>
    <property type="project" value="UniProtKB-KW"/>
</dbReference>
<dbReference type="PANTHER" id="PTHR43214:SF43">
    <property type="entry name" value="TWO-COMPONENT RESPONSE REGULATOR"/>
    <property type="match status" value="1"/>
</dbReference>
<keyword evidence="1 3" id="KW-0597">Phosphoprotein</keyword>
<dbReference type="GO" id="GO:0000160">
    <property type="term" value="P:phosphorelay signal transduction system"/>
    <property type="evidence" value="ECO:0007669"/>
    <property type="project" value="InterPro"/>
</dbReference>
<dbReference type="AlphaFoldDB" id="A0A2P8D204"/>
<keyword evidence="2" id="KW-0238">DNA-binding</keyword>
<dbReference type="Pfam" id="PF00072">
    <property type="entry name" value="Response_reg"/>
    <property type="match status" value="1"/>
</dbReference>
<dbReference type="SMART" id="SM00421">
    <property type="entry name" value="HTH_LUXR"/>
    <property type="match status" value="1"/>
</dbReference>
<dbReference type="PROSITE" id="PS50043">
    <property type="entry name" value="HTH_LUXR_2"/>
    <property type="match status" value="1"/>
</dbReference>
<evidence type="ECO:0000256" key="1">
    <source>
        <dbReference type="ARBA" id="ARBA00022553"/>
    </source>
</evidence>
<comment type="caution">
    <text evidence="6">The sequence shown here is derived from an EMBL/GenBank/DDBJ whole genome shotgun (WGS) entry which is preliminary data.</text>
</comment>
<dbReference type="InterPro" id="IPR001789">
    <property type="entry name" value="Sig_transdc_resp-reg_receiver"/>
</dbReference>
<dbReference type="EMBL" id="PYGD01000006">
    <property type="protein sequence ID" value="PSK91255.1"/>
    <property type="molecule type" value="Genomic_DNA"/>
</dbReference>
<sequence length="215" mass="23524">MNPQIKIAIADDHPIAVNGIQMMLSAQPAMEIVATYTTGKALLEGLMQQQPDVLLLDILFPDYSGNELAAMISKQYPGVRMVVLTSLDAPTMVKSMLHHGCLAYLLKGTDQPTLIKAIQSAYRGVEFIEPSLKEHLMLSVLKPQKNGSTVPYTLTNREDEVLQLIVMGDTTQQIADKLSISARTAETHRLALLKKLYAKNSAELVGIALRLGLAK</sequence>
<gene>
    <name evidence="6" type="ORF">B0I18_106267</name>
</gene>
<dbReference type="SUPFAM" id="SSF52172">
    <property type="entry name" value="CheY-like"/>
    <property type="match status" value="1"/>
</dbReference>
<organism evidence="6 7">
    <name type="scientific">Taibaiella chishuiensis</name>
    <dbReference type="NCBI Taxonomy" id="1434707"/>
    <lineage>
        <taxon>Bacteria</taxon>
        <taxon>Pseudomonadati</taxon>
        <taxon>Bacteroidota</taxon>
        <taxon>Chitinophagia</taxon>
        <taxon>Chitinophagales</taxon>
        <taxon>Chitinophagaceae</taxon>
        <taxon>Taibaiella</taxon>
    </lineage>
</organism>
<dbReference type="InterPro" id="IPR011006">
    <property type="entry name" value="CheY-like_superfamily"/>
</dbReference>
<protein>
    <submittedName>
        <fullName evidence="6">LuxR family two component transcriptional regulator</fullName>
    </submittedName>
</protein>
<dbReference type="OrthoDB" id="9797341at2"/>
<keyword evidence="7" id="KW-1185">Reference proteome</keyword>
<dbReference type="InterPro" id="IPR039420">
    <property type="entry name" value="WalR-like"/>
</dbReference>
<dbReference type="Gene3D" id="3.40.50.2300">
    <property type="match status" value="1"/>
</dbReference>
<dbReference type="RefSeq" id="WP_106523852.1">
    <property type="nucleotide sequence ID" value="NZ_PYGD01000006.1"/>
</dbReference>
<dbReference type="SUPFAM" id="SSF46894">
    <property type="entry name" value="C-terminal effector domain of the bipartite response regulators"/>
    <property type="match status" value="1"/>
</dbReference>
<dbReference type="GO" id="GO:0006355">
    <property type="term" value="P:regulation of DNA-templated transcription"/>
    <property type="evidence" value="ECO:0007669"/>
    <property type="project" value="InterPro"/>
</dbReference>
<proteinExistence type="predicted"/>
<evidence type="ECO:0000259" key="4">
    <source>
        <dbReference type="PROSITE" id="PS50043"/>
    </source>
</evidence>
<dbReference type="CDD" id="cd06170">
    <property type="entry name" value="LuxR_C_like"/>
    <property type="match status" value="1"/>
</dbReference>
<accession>A0A2P8D204</accession>
<evidence type="ECO:0000313" key="6">
    <source>
        <dbReference type="EMBL" id="PSK91255.1"/>
    </source>
</evidence>
<evidence type="ECO:0000313" key="7">
    <source>
        <dbReference type="Proteomes" id="UP000240572"/>
    </source>
</evidence>
<dbReference type="Proteomes" id="UP000240572">
    <property type="component" value="Unassembled WGS sequence"/>
</dbReference>
<feature type="domain" description="HTH luxR-type" evidence="4">
    <location>
        <begin position="147"/>
        <end position="212"/>
    </location>
</feature>
<dbReference type="PRINTS" id="PR00038">
    <property type="entry name" value="HTHLUXR"/>
</dbReference>
<dbReference type="PANTHER" id="PTHR43214">
    <property type="entry name" value="TWO-COMPONENT RESPONSE REGULATOR"/>
    <property type="match status" value="1"/>
</dbReference>
<evidence type="ECO:0000259" key="5">
    <source>
        <dbReference type="PROSITE" id="PS50110"/>
    </source>
</evidence>
<dbReference type="InterPro" id="IPR000792">
    <property type="entry name" value="Tscrpt_reg_LuxR_C"/>
</dbReference>
<dbReference type="PROSITE" id="PS50110">
    <property type="entry name" value="RESPONSE_REGULATORY"/>
    <property type="match status" value="1"/>
</dbReference>
<dbReference type="SMART" id="SM00448">
    <property type="entry name" value="REC"/>
    <property type="match status" value="1"/>
</dbReference>
<name>A0A2P8D204_9BACT</name>
<evidence type="ECO:0000256" key="2">
    <source>
        <dbReference type="ARBA" id="ARBA00023125"/>
    </source>
</evidence>
<dbReference type="InterPro" id="IPR016032">
    <property type="entry name" value="Sig_transdc_resp-reg_C-effctor"/>
</dbReference>
<feature type="modified residue" description="4-aspartylphosphate" evidence="3">
    <location>
        <position position="57"/>
    </location>
</feature>
<dbReference type="InterPro" id="IPR058245">
    <property type="entry name" value="NreC/VraR/RcsB-like_REC"/>
</dbReference>
<dbReference type="CDD" id="cd17535">
    <property type="entry name" value="REC_NarL-like"/>
    <property type="match status" value="1"/>
</dbReference>
<feature type="domain" description="Response regulatory" evidence="5">
    <location>
        <begin position="6"/>
        <end position="122"/>
    </location>
</feature>
<reference evidence="6 7" key="1">
    <citation type="submission" date="2018-03" db="EMBL/GenBank/DDBJ databases">
        <title>Genomic Encyclopedia of Type Strains, Phase III (KMG-III): the genomes of soil and plant-associated and newly described type strains.</title>
        <authorList>
            <person name="Whitman W."/>
        </authorList>
    </citation>
    <scope>NUCLEOTIDE SEQUENCE [LARGE SCALE GENOMIC DNA]</scope>
    <source>
        <strain evidence="6 7">CGMCC 1.12700</strain>
    </source>
</reference>